<organism evidence="2 3">
    <name type="scientific">Starkeya nomas</name>
    <dbReference type="NCBI Taxonomy" id="2666134"/>
    <lineage>
        <taxon>Bacteria</taxon>
        <taxon>Pseudomonadati</taxon>
        <taxon>Pseudomonadota</taxon>
        <taxon>Alphaproteobacteria</taxon>
        <taxon>Hyphomicrobiales</taxon>
        <taxon>Xanthobacteraceae</taxon>
        <taxon>Starkeya</taxon>
    </lineage>
</organism>
<accession>A0A5S9R6L5</accession>
<evidence type="ECO:0000313" key="2">
    <source>
        <dbReference type="EMBL" id="CAA0129024.1"/>
    </source>
</evidence>
<dbReference type="EMBL" id="CACSAS010000023">
    <property type="protein sequence ID" value="CAA0129024.1"/>
    <property type="molecule type" value="Genomic_DNA"/>
</dbReference>
<keyword evidence="3" id="KW-1185">Reference proteome</keyword>
<reference evidence="2 3" key="1">
    <citation type="submission" date="2019-12" db="EMBL/GenBank/DDBJ databases">
        <authorList>
            <person name="Reyes-Prieto M."/>
        </authorList>
    </citation>
    <scope>NUCLEOTIDE SEQUENCE [LARGE SCALE GENOMIC DNA]</scope>
    <source>
        <strain evidence="2">HF14-78462</strain>
    </source>
</reference>
<dbReference type="AlphaFoldDB" id="A0A5S9R6L5"/>
<protein>
    <recommendedName>
        <fullName evidence="4">Late control protein</fullName>
    </recommendedName>
</protein>
<dbReference type="Gene3D" id="3.55.50.10">
    <property type="entry name" value="Baseplate protein-like domains"/>
    <property type="match status" value="1"/>
</dbReference>
<dbReference type="SUPFAM" id="SSF69279">
    <property type="entry name" value="Phage tail proteins"/>
    <property type="match status" value="1"/>
</dbReference>
<sequence length="344" mass="36860">MRPAFRVMAGSTDVSAKLGDRLKRIDITDVDGVESDTLELEIDDRDNAVELPRKGAILRVWIGYRETGLDLMGTFKVDETGVETNPATITVHAKAADVKDSFKAQKTRHWENTTLGEIIAKIAGEHELPPNVDPQIASRRIGYIAQTEESDLHFLTRLGRRHDALLAPKNGSLIGVQRGGGRSGSGAALGGLVLRPGDVTNARATTGDRPKHAAIEADWYDRDGAERRTVVFQQPDAEGAIMRLPHPYQSEEEALRAAEARGRELGRAEGSLSVDMPGRTDVAAERPVTMEGFRDGVAGRWTIEQARHSIEGGGYTTSFECGKGKGGGDGTSGGGSGGGGGFYE</sequence>
<dbReference type="Pfam" id="PF05954">
    <property type="entry name" value="Phage_GPD"/>
    <property type="match status" value="1"/>
</dbReference>
<name>A0A5S9R6L5_9HYPH</name>
<gene>
    <name evidence="2" type="ORF">STARVERO_04304</name>
</gene>
<evidence type="ECO:0008006" key="4">
    <source>
        <dbReference type="Google" id="ProtNLM"/>
    </source>
</evidence>
<dbReference type="Proteomes" id="UP000433050">
    <property type="component" value="Unassembled WGS sequence"/>
</dbReference>
<feature type="region of interest" description="Disordered" evidence="1">
    <location>
        <begin position="325"/>
        <end position="344"/>
    </location>
</feature>
<proteinExistence type="predicted"/>
<evidence type="ECO:0000256" key="1">
    <source>
        <dbReference type="SAM" id="MobiDB-lite"/>
    </source>
</evidence>
<evidence type="ECO:0000313" key="3">
    <source>
        <dbReference type="Proteomes" id="UP000433050"/>
    </source>
</evidence>